<protein>
    <recommendedName>
        <fullName evidence="3">4-hydroxybenzoate synthetase (Chorismate lyase)</fullName>
    </recommendedName>
</protein>
<evidence type="ECO:0000313" key="1">
    <source>
        <dbReference type="EMBL" id="GAA1499993.1"/>
    </source>
</evidence>
<dbReference type="SUPFAM" id="SSF64288">
    <property type="entry name" value="Chorismate lyase-like"/>
    <property type="match status" value="1"/>
</dbReference>
<dbReference type="Gene3D" id="3.40.1410.10">
    <property type="entry name" value="Chorismate lyase-like"/>
    <property type="match status" value="1"/>
</dbReference>
<reference evidence="1 2" key="1">
    <citation type="journal article" date="2019" name="Int. J. Syst. Evol. Microbiol.">
        <title>The Global Catalogue of Microorganisms (GCM) 10K type strain sequencing project: providing services to taxonomists for standard genome sequencing and annotation.</title>
        <authorList>
            <consortium name="The Broad Institute Genomics Platform"/>
            <consortium name="The Broad Institute Genome Sequencing Center for Infectious Disease"/>
            <person name="Wu L."/>
            <person name="Ma J."/>
        </authorList>
    </citation>
    <scope>NUCLEOTIDE SEQUENCE [LARGE SCALE GENOMIC DNA]</scope>
    <source>
        <strain evidence="1 2">JCM 15481</strain>
    </source>
</reference>
<dbReference type="EMBL" id="BAAAPF010000265">
    <property type="protein sequence ID" value="GAA1499993.1"/>
    <property type="molecule type" value="Genomic_DNA"/>
</dbReference>
<organism evidence="1 2">
    <name type="scientific">Streptomyces synnematoformans</name>
    <dbReference type="NCBI Taxonomy" id="415721"/>
    <lineage>
        <taxon>Bacteria</taxon>
        <taxon>Bacillati</taxon>
        <taxon>Actinomycetota</taxon>
        <taxon>Actinomycetes</taxon>
        <taxon>Kitasatosporales</taxon>
        <taxon>Streptomycetaceae</taxon>
        <taxon>Streptomyces</taxon>
    </lineage>
</organism>
<proteinExistence type="predicted"/>
<comment type="caution">
    <text evidence="1">The sequence shown here is derived from an EMBL/GenBank/DDBJ whole genome shotgun (WGS) entry which is preliminary data.</text>
</comment>
<gene>
    <name evidence="1" type="ORF">GCM10009802_54750</name>
</gene>
<dbReference type="InterPro" id="IPR028978">
    <property type="entry name" value="Chorismate_lyase_/UTRA_dom_sf"/>
</dbReference>
<keyword evidence="2" id="KW-1185">Reference proteome</keyword>
<name>A0ABN1ZJ67_9ACTN</name>
<evidence type="ECO:0000313" key="2">
    <source>
        <dbReference type="Proteomes" id="UP001500443"/>
    </source>
</evidence>
<dbReference type="Proteomes" id="UP001500443">
    <property type="component" value="Unassembled WGS sequence"/>
</dbReference>
<sequence length="206" mass="21176">MPTRTPLSPPAPAGTTAATAVAELSETDGPRAAVGRFRSPLTRMLLGGDGLTTTLLEAWAGSRLRVGDVTVDLVRAEHAPHAAAALLSAAAAPGADLLVRHSTLTDARGRLWSWNQVVAAPASDPALRHCLTDPAAPLGPALRAAGAGLGRTVVRAGVTPWPAGPPGPRPAAAFRTYRLWCGDEVLAAVREVFNPAHVPAGLREPV</sequence>
<dbReference type="RefSeq" id="WP_344293287.1">
    <property type="nucleotide sequence ID" value="NZ_BAAAPF010000265.1"/>
</dbReference>
<evidence type="ECO:0008006" key="3">
    <source>
        <dbReference type="Google" id="ProtNLM"/>
    </source>
</evidence>
<accession>A0ABN1ZJ67</accession>